<dbReference type="Proteomes" id="UP000489600">
    <property type="component" value="Unassembled WGS sequence"/>
</dbReference>
<dbReference type="InterPro" id="IPR024752">
    <property type="entry name" value="Myb/SANT-like_dom"/>
</dbReference>
<comment type="caution">
    <text evidence="3">The sequence shown here is derived from an EMBL/GenBank/DDBJ whole genome shotgun (WGS) entry which is preliminary data.</text>
</comment>
<gene>
    <name evidence="3" type="ORF">ANE_LOCUS9022</name>
</gene>
<dbReference type="PANTHER" id="PTHR47864:SF7">
    <property type="entry name" value="MYB_SANT-LIKE DOMAIN-CONTAINING PROTEIN"/>
    <property type="match status" value="1"/>
</dbReference>
<evidence type="ECO:0000313" key="3">
    <source>
        <dbReference type="EMBL" id="VVA98577.1"/>
    </source>
</evidence>
<feature type="region of interest" description="Disordered" evidence="1">
    <location>
        <begin position="1"/>
        <end position="20"/>
    </location>
</feature>
<protein>
    <recommendedName>
        <fullName evidence="2">Myb/SANT-like domain-containing protein</fullName>
    </recommendedName>
</protein>
<dbReference type="EMBL" id="CABITT030000003">
    <property type="protein sequence ID" value="VVA98577.1"/>
    <property type="molecule type" value="Genomic_DNA"/>
</dbReference>
<proteinExistence type="predicted"/>
<evidence type="ECO:0000313" key="4">
    <source>
        <dbReference type="Proteomes" id="UP000489600"/>
    </source>
</evidence>
<evidence type="ECO:0000259" key="2">
    <source>
        <dbReference type="Pfam" id="PF12776"/>
    </source>
</evidence>
<accession>A0A565BAB0</accession>
<dbReference type="PANTHER" id="PTHR47864">
    <property type="entry name" value="TRANSMEMBRANE PROTEIN"/>
    <property type="match status" value="1"/>
</dbReference>
<name>A0A565BAB0_9BRAS</name>
<dbReference type="AlphaFoldDB" id="A0A565BAB0"/>
<feature type="domain" description="Myb/SANT-like" evidence="2">
    <location>
        <begin position="18"/>
        <end position="80"/>
    </location>
</feature>
<reference evidence="3" key="1">
    <citation type="submission" date="2019-07" db="EMBL/GenBank/DDBJ databases">
        <authorList>
            <person name="Dittberner H."/>
        </authorList>
    </citation>
    <scope>NUCLEOTIDE SEQUENCE [LARGE SCALE GENOMIC DNA]</scope>
</reference>
<keyword evidence="4" id="KW-1185">Reference proteome</keyword>
<organism evidence="3 4">
    <name type="scientific">Arabis nemorensis</name>
    <dbReference type="NCBI Taxonomy" id="586526"/>
    <lineage>
        <taxon>Eukaryota</taxon>
        <taxon>Viridiplantae</taxon>
        <taxon>Streptophyta</taxon>
        <taxon>Embryophyta</taxon>
        <taxon>Tracheophyta</taxon>
        <taxon>Spermatophyta</taxon>
        <taxon>Magnoliopsida</taxon>
        <taxon>eudicotyledons</taxon>
        <taxon>Gunneridae</taxon>
        <taxon>Pentapetalae</taxon>
        <taxon>rosids</taxon>
        <taxon>malvids</taxon>
        <taxon>Brassicales</taxon>
        <taxon>Brassicaceae</taxon>
        <taxon>Arabideae</taxon>
        <taxon>Arabis</taxon>
    </lineage>
</organism>
<sequence>MGDSQQAQRKENTTGYNSWSPAETKTLINLLLKGVAAGWRDANGTFSKLTVEKRILHVINQNHKCVKTTQIELKTLKRKYLYLRASLSMIFCGYH</sequence>
<dbReference type="Pfam" id="PF12776">
    <property type="entry name" value="Myb_DNA-bind_3"/>
    <property type="match status" value="1"/>
</dbReference>
<evidence type="ECO:0000256" key="1">
    <source>
        <dbReference type="SAM" id="MobiDB-lite"/>
    </source>
</evidence>
<dbReference type="InterPro" id="IPR055314">
    <property type="entry name" value="At2g29880-like"/>
</dbReference>